<dbReference type="OrthoDB" id="2595244at2759"/>
<evidence type="ECO:0000313" key="1">
    <source>
        <dbReference type="EMBL" id="MBW0566867.1"/>
    </source>
</evidence>
<dbReference type="EMBL" id="AVOT02079819">
    <property type="protein sequence ID" value="MBW0566867.1"/>
    <property type="molecule type" value="Genomic_DNA"/>
</dbReference>
<reference evidence="1" key="1">
    <citation type="submission" date="2021-03" db="EMBL/GenBank/DDBJ databases">
        <title>Draft genome sequence of rust myrtle Austropuccinia psidii MF-1, a brazilian biotype.</title>
        <authorList>
            <person name="Quecine M.C."/>
            <person name="Pachon D.M.R."/>
            <person name="Bonatelli M.L."/>
            <person name="Correr F.H."/>
            <person name="Franceschini L.M."/>
            <person name="Leite T.F."/>
            <person name="Margarido G.R.A."/>
            <person name="Almeida C.A."/>
            <person name="Ferrarezi J.A."/>
            <person name="Labate C.A."/>
        </authorList>
    </citation>
    <scope>NUCLEOTIDE SEQUENCE</scope>
    <source>
        <strain evidence="1">MF-1</strain>
    </source>
</reference>
<comment type="caution">
    <text evidence="1">The sequence shown here is derived from an EMBL/GenBank/DDBJ whole genome shotgun (WGS) entry which is preliminary data.</text>
</comment>
<organism evidence="1 2">
    <name type="scientific">Austropuccinia psidii MF-1</name>
    <dbReference type="NCBI Taxonomy" id="1389203"/>
    <lineage>
        <taxon>Eukaryota</taxon>
        <taxon>Fungi</taxon>
        <taxon>Dikarya</taxon>
        <taxon>Basidiomycota</taxon>
        <taxon>Pucciniomycotina</taxon>
        <taxon>Pucciniomycetes</taxon>
        <taxon>Pucciniales</taxon>
        <taxon>Sphaerophragmiaceae</taxon>
        <taxon>Austropuccinia</taxon>
    </lineage>
</organism>
<evidence type="ECO:0000313" key="2">
    <source>
        <dbReference type="Proteomes" id="UP000765509"/>
    </source>
</evidence>
<keyword evidence="2" id="KW-1185">Reference proteome</keyword>
<dbReference type="Gene3D" id="3.30.420.10">
    <property type="entry name" value="Ribonuclease H-like superfamily/Ribonuclease H"/>
    <property type="match status" value="1"/>
</dbReference>
<dbReference type="InterPro" id="IPR036397">
    <property type="entry name" value="RNaseH_sf"/>
</dbReference>
<dbReference type="Proteomes" id="UP000765509">
    <property type="component" value="Unassembled WGS sequence"/>
</dbReference>
<gene>
    <name evidence="1" type="ORF">O181_106582</name>
</gene>
<proteinExistence type="predicted"/>
<accession>A0A9Q3JSB8</accession>
<name>A0A9Q3JSB8_9BASI</name>
<sequence>MIQTSEGMVRRFCAYGFEFKDCDGFTHDWYTLLQALELAYKTSIHDSTNKTPVILEKGWDPKLPQDDWWKDLVEIHTTSDSFKGMLEKARKNAVRCMEDSFPYAK</sequence>
<protein>
    <submittedName>
        <fullName evidence="1">Uncharacterized protein</fullName>
    </submittedName>
</protein>
<dbReference type="GO" id="GO:0003676">
    <property type="term" value="F:nucleic acid binding"/>
    <property type="evidence" value="ECO:0007669"/>
    <property type="project" value="InterPro"/>
</dbReference>
<dbReference type="AlphaFoldDB" id="A0A9Q3JSB8"/>